<evidence type="ECO:0000313" key="1">
    <source>
        <dbReference type="EMBL" id="OJD22619.1"/>
    </source>
</evidence>
<evidence type="ECO:0000313" key="2">
    <source>
        <dbReference type="Proteomes" id="UP000242791"/>
    </source>
</evidence>
<organism evidence="1 2">
    <name type="scientific">Blastomyces percursus</name>
    <dbReference type="NCBI Taxonomy" id="1658174"/>
    <lineage>
        <taxon>Eukaryota</taxon>
        <taxon>Fungi</taxon>
        <taxon>Dikarya</taxon>
        <taxon>Ascomycota</taxon>
        <taxon>Pezizomycotina</taxon>
        <taxon>Eurotiomycetes</taxon>
        <taxon>Eurotiomycetidae</taxon>
        <taxon>Onygenales</taxon>
        <taxon>Ajellomycetaceae</taxon>
        <taxon>Blastomyces</taxon>
    </lineage>
</organism>
<dbReference type="Proteomes" id="UP000242791">
    <property type="component" value="Unassembled WGS sequence"/>
</dbReference>
<dbReference type="STRING" id="1658174.A0A1J9QQX6"/>
<dbReference type="EMBL" id="LGTZ01001007">
    <property type="protein sequence ID" value="OJD22619.1"/>
    <property type="molecule type" value="Genomic_DNA"/>
</dbReference>
<gene>
    <name evidence="1" type="ORF">ACJ73_06033</name>
</gene>
<keyword evidence="2" id="KW-1185">Reference proteome</keyword>
<dbReference type="OrthoDB" id="3182339at2759"/>
<proteinExistence type="predicted"/>
<sequence length="92" mass="10473">MLVPLEDPSRIHIIFDHTLSSIEVELPRLQLGFYLKSGDSSLKSRQFRGMAVDRDQSLGTLIGLYSKPVLQHEDGSRNFIVSEKVRPPLPIW</sequence>
<reference evidence="1 2" key="1">
    <citation type="submission" date="2015-08" db="EMBL/GenBank/DDBJ databases">
        <title>Emmonsia species relationships and genome sequence.</title>
        <authorList>
            <person name="Cuomo C.A."/>
            <person name="Schwartz I.S."/>
            <person name="Kenyon C."/>
            <person name="De Hoog G.S."/>
            <person name="Govender N.P."/>
            <person name="Botha A."/>
            <person name="Moreno L."/>
            <person name="De Vries M."/>
            <person name="Munoz J.F."/>
            <person name="Stielow J.B."/>
        </authorList>
    </citation>
    <scope>NUCLEOTIDE SEQUENCE [LARGE SCALE GENOMIC DNA]</scope>
    <source>
        <strain evidence="1 2">EI222</strain>
    </source>
</reference>
<name>A0A1J9QQX6_9EURO</name>
<comment type="caution">
    <text evidence="1">The sequence shown here is derived from an EMBL/GenBank/DDBJ whole genome shotgun (WGS) entry which is preliminary data.</text>
</comment>
<dbReference type="AlphaFoldDB" id="A0A1J9QQX6"/>
<protein>
    <submittedName>
        <fullName evidence="1">Uncharacterized protein</fullName>
    </submittedName>
</protein>
<accession>A0A1J9QQX6</accession>
<dbReference type="VEuPathDB" id="FungiDB:ACJ73_06033"/>